<dbReference type="STRING" id="1208321.D104_13195"/>
<reference evidence="2 3" key="1">
    <citation type="journal article" date="2014" name="Genome Announc.">
        <title>Draft Genome Sequence of Marinomonas sp. Strain D104, a Polycyclic Aromatic Hydrocarbon-Degrading Bacterium from the Deep-Sea Sediment of the Arctic Ocean.</title>
        <authorList>
            <person name="Dong C."/>
            <person name="Bai X."/>
            <person name="Lai Q."/>
            <person name="Xie Y."/>
            <person name="Chen X."/>
            <person name="Shao Z."/>
        </authorList>
    </citation>
    <scope>NUCLEOTIDE SEQUENCE [LARGE SCALE GENOMIC DNA]</scope>
    <source>
        <strain evidence="2 3">D104</strain>
    </source>
</reference>
<keyword evidence="3" id="KW-1185">Reference proteome</keyword>
<dbReference type="Proteomes" id="UP000018857">
    <property type="component" value="Unassembled WGS sequence"/>
</dbReference>
<keyword evidence="1" id="KW-0812">Transmembrane</keyword>
<keyword evidence="1" id="KW-0472">Membrane</keyword>
<feature type="transmembrane region" description="Helical" evidence="1">
    <location>
        <begin position="14"/>
        <end position="31"/>
    </location>
</feature>
<evidence type="ECO:0000256" key="1">
    <source>
        <dbReference type="SAM" id="Phobius"/>
    </source>
</evidence>
<keyword evidence="1" id="KW-1133">Transmembrane helix</keyword>
<protein>
    <submittedName>
        <fullName evidence="2">Uncharacterized protein</fullName>
    </submittedName>
</protein>
<proteinExistence type="predicted"/>
<name>W1RRL4_9GAMM</name>
<organism evidence="2 3">
    <name type="scientific">Marinomonas profundimaris</name>
    <dbReference type="NCBI Taxonomy" id="1208321"/>
    <lineage>
        <taxon>Bacteria</taxon>
        <taxon>Pseudomonadati</taxon>
        <taxon>Pseudomonadota</taxon>
        <taxon>Gammaproteobacteria</taxon>
        <taxon>Oceanospirillales</taxon>
        <taxon>Oceanospirillaceae</taxon>
        <taxon>Marinomonas</taxon>
    </lineage>
</organism>
<evidence type="ECO:0000313" key="2">
    <source>
        <dbReference type="EMBL" id="ETI59370.1"/>
    </source>
</evidence>
<accession>W1RRL4</accession>
<evidence type="ECO:0000313" key="3">
    <source>
        <dbReference type="Proteomes" id="UP000018857"/>
    </source>
</evidence>
<feature type="transmembrane region" description="Helical" evidence="1">
    <location>
        <begin position="37"/>
        <end position="58"/>
    </location>
</feature>
<sequence>MVVSPNMMKLMDSVIRIILTLAFFYLFKDILNVQNDLLLAFISVLFAFIVFRSGVFIVNKWKAKKTHSE</sequence>
<comment type="caution">
    <text evidence="2">The sequence shown here is derived from an EMBL/GenBank/DDBJ whole genome shotgun (WGS) entry which is preliminary data.</text>
</comment>
<gene>
    <name evidence="2" type="ORF">D104_13195</name>
</gene>
<dbReference type="AlphaFoldDB" id="W1RRL4"/>
<dbReference type="EMBL" id="AYOZ01000034">
    <property type="protein sequence ID" value="ETI59370.1"/>
    <property type="molecule type" value="Genomic_DNA"/>
</dbReference>